<keyword evidence="4" id="KW-1185">Reference proteome</keyword>
<evidence type="ECO:0000313" key="4">
    <source>
        <dbReference type="Proteomes" id="UP000054477"/>
    </source>
</evidence>
<keyword evidence="1" id="KW-0694">RNA-binding</keyword>
<proteinExistence type="predicted"/>
<dbReference type="SUPFAM" id="SSF54768">
    <property type="entry name" value="dsRNA-binding domain-like"/>
    <property type="match status" value="1"/>
</dbReference>
<dbReference type="SMART" id="SM00358">
    <property type="entry name" value="DSRM"/>
    <property type="match status" value="1"/>
</dbReference>
<dbReference type="GO" id="GO:0003723">
    <property type="term" value="F:RNA binding"/>
    <property type="evidence" value="ECO:0007669"/>
    <property type="project" value="UniProtKB-UniRule"/>
</dbReference>
<reference evidence="3 4" key="1">
    <citation type="submission" date="2014-04" db="EMBL/GenBank/DDBJ databases">
        <authorList>
            <consortium name="DOE Joint Genome Institute"/>
            <person name="Kuo A."/>
            <person name="Kohler A."/>
            <person name="Nagy L.G."/>
            <person name="Floudas D."/>
            <person name="Copeland A."/>
            <person name="Barry K.W."/>
            <person name="Cichocki N."/>
            <person name="Veneault-Fourrey C."/>
            <person name="LaButti K."/>
            <person name="Lindquist E.A."/>
            <person name="Lipzen A."/>
            <person name="Lundell T."/>
            <person name="Morin E."/>
            <person name="Murat C."/>
            <person name="Sun H."/>
            <person name="Tunlid A."/>
            <person name="Henrissat B."/>
            <person name="Grigoriev I.V."/>
            <person name="Hibbett D.S."/>
            <person name="Martin F."/>
            <person name="Nordberg H.P."/>
            <person name="Cantor M.N."/>
            <person name="Hua S.X."/>
        </authorList>
    </citation>
    <scope>NUCLEOTIDE SEQUENCE [LARGE SCALE GENOMIC DNA]</scope>
    <source>
        <strain evidence="3 4">LaAM-08-1</strain>
    </source>
</reference>
<evidence type="ECO:0000259" key="2">
    <source>
        <dbReference type="PROSITE" id="PS50137"/>
    </source>
</evidence>
<sequence>MKFPASLIIAVRTSPANAGNGWFIFLLLGEITSRTIRMALLKSIPGSGVKRTSRRAGFFNSKFISSSLSSSNISLLIIVNMPEYVNMLNNKGQQQKKTVKYTEKREGPEDDETWTITVFVDKIESGKGVGKNRATAKAAAAKQALEALHWI</sequence>
<evidence type="ECO:0000256" key="1">
    <source>
        <dbReference type="PROSITE-ProRule" id="PRU00266"/>
    </source>
</evidence>
<organism evidence="3 4">
    <name type="scientific">Laccaria amethystina LaAM-08-1</name>
    <dbReference type="NCBI Taxonomy" id="1095629"/>
    <lineage>
        <taxon>Eukaryota</taxon>
        <taxon>Fungi</taxon>
        <taxon>Dikarya</taxon>
        <taxon>Basidiomycota</taxon>
        <taxon>Agaricomycotina</taxon>
        <taxon>Agaricomycetes</taxon>
        <taxon>Agaricomycetidae</taxon>
        <taxon>Agaricales</taxon>
        <taxon>Agaricineae</taxon>
        <taxon>Hydnangiaceae</taxon>
        <taxon>Laccaria</taxon>
    </lineage>
</organism>
<dbReference type="OrthoDB" id="112668at2759"/>
<dbReference type="Pfam" id="PF00035">
    <property type="entry name" value="dsrm"/>
    <property type="match status" value="1"/>
</dbReference>
<reference evidence="4" key="2">
    <citation type="submission" date="2015-01" db="EMBL/GenBank/DDBJ databases">
        <title>Evolutionary Origins and Diversification of the Mycorrhizal Mutualists.</title>
        <authorList>
            <consortium name="DOE Joint Genome Institute"/>
            <consortium name="Mycorrhizal Genomics Consortium"/>
            <person name="Kohler A."/>
            <person name="Kuo A."/>
            <person name="Nagy L.G."/>
            <person name="Floudas D."/>
            <person name="Copeland A."/>
            <person name="Barry K.W."/>
            <person name="Cichocki N."/>
            <person name="Veneault-Fourrey C."/>
            <person name="LaButti K."/>
            <person name="Lindquist E.A."/>
            <person name="Lipzen A."/>
            <person name="Lundell T."/>
            <person name="Morin E."/>
            <person name="Murat C."/>
            <person name="Riley R."/>
            <person name="Ohm R."/>
            <person name="Sun H."/>
            <person name="Tunlid A."/>
            <person name="Henrissat B."/>
            <person name="Grigoriev I.V."/>
            <person name="Hibbett D.S."/>
            <person name="Martin F."/>
        </authorList>
    </citation>
    <scope>NUCLEOTIDE SEQUENCE [LARGE SCALE GENOMIC DNA]</scope>
    <source>
        <strain evidence="4">LaAM-08-1</strain>
    </source>
</reference>
<dbReference type="PROSITE" id="PS50137">
    <property type="entry name" value="DS_RBD"/>
    <property type="match status" value="1"/>
</dbReference>
<dbReference type="HOGENOM" id="CLU_1731764_0_0_1"/>
<dbReference type="InterPro" id="IPR014720">
    <property type="entry name" value="dsRBD_dom"/>
</dbReference>
<dbReference type="EMBL" id="KN838596">
    <property type="protein sequence ID" value="KIK02145.1"/>
    <property type="molecule type" value="Genomic_DNA"/>
</dbReference>
<evidence type="ECO:0000313" key="3">
    <source>
        <dbReference type="EMBL" id="KIK02145.1"/>
    </source>
</evidence>
<name>A0A0C9WT53_9AGAR</name>
<feature type="domain" description="DRBM" evidence="2">
    <location>
        <begin position="83"/>
        <end position="150"/>
    </location>
</feature>
<accession>A0A0C9WT53</accession>
<gene>
    <name evidence="3" type="ORF">K443DRAFT_122035</name>
</gene>
<dbReference type="Proteomes" id="UP000054477">
    <property type="component" value="Unassembled WGS sequence"/>
</dbReference>
<dbReference type="AlphaFoldDB" id="A0A0C9WT53"/>
<dbReference type="Gene3D" id="3.30.160.20">
    <property type="match status" value="1"/>
</dbReference>
<protein>
    <recommendedName>
        <fullName evidence="2">DRBM domain-containing protein</fullName>
    </recommendedName>
</protein>